<evidence type="ECO:0000256" key="6">
    <source>
        <dbReference type="ARBA" id="ARBA00022806"/>
    </source>
</evidence>
<dbReference type="InterPro" id="IPR001650">
    <property type="entry name" value="Helicase_C-like"/>
</dbReference>
<dbReference type="Pfam" id="PF18319">
    <property type="entry name" value="Zn_ribbon_PriA"/>
    <property type="match status" value="1"/>
</dbReference>
<evidence type="ECO:0000259" key="13">
    <source>
        <dbReference type="PROSITE" id="PS51192"/>
    </source>
</evidence>
<dbReference type="Pfam" id="PF17764">
    <property type="entry name" value="PriA_3primeBD"/>
    <property type="match status" value="1"/>
</dbReference>
<dbReference type="Gene3D" id="3.40.50.300">
    <property type="entry name" value="P-loop containing nucleotide triphosphate hydrolases"/>
    <property type="match status" value="3"/>
</dbReference>
<dbReference type="InterPro" id="IPR042115">
    <property type="entry name" value="PriA_3primeBD_sf"/>
</dbReference>
<dbReference type="HAMAP" id="MF_00983">
    <property type="entry name" value="PriA"/>
    <property type="match status" value="1"/>
</dbReference>
<dbReference type="InterPro" id="IPR041222">
    <property type="entry name" value="PriA_3primeBD"/>
</dbReference>
<evidence type="ECO:0000256" key="9">
    <source>
        <dbReference type="ARBA" id="ARBA00023125"/>
    </source>
</evidence>
<dbReference type="InterPro" id="IPR027417">
    <property type="entry name" value="P-loop_NTPase"/>
</dbReference>
<dbReference type="InterPro" id="IPR011545">
    <property type="entry name" value="DEAD/DEAH_box_helicase_dom"/>
</dbReference>
<keyword evidence="9 12" id="KW-0238">DNA-binding</keyword>
<reference evidence="15 16" key="1">
    <citation type="submission" date="2019-07" db="EMBL/GenBank/DDBJ databases">
        <title>Complete Genome Sequence of Leptotrichia wadei Strain JMUB3936.</title>
        <authorList>
            <person name="Watanabe S."/>
            <person name="Cui L."/>
        </authorList>
    </citation>
    <scope>NUCLEOTIDE SEQUENCE [LARGE SCALE GENOMIC DNA]</scope>
    <source>
        <strain evidence="15 16">JMUB3936</strain>
    </source>
</reference>
<keyword evidence="5 12" id="KW-0378">Hydrolase</keyword>
<evidence type="ECO:0000256" key="11">
    <source>
        <dbReference type="ARBA" id="ARBA00048988"/>
    </source>
</evidence>
<comment type="subunit">
    <text evidence="12">Component of the replication restart primosome.</text>
</comment>
<feature type="binding site" evidence="12">
    <location>
        <position position="469"/>
    </location>
    <ligand>
        <name>Zn(2+)</name>
        <dbReference type="ChEBI" id="CHEBI:29105"/>
        <label>1</label>
    </ligand>
</feature>
<comment type="similarity">
    <text evidence="12">Belongs to the helicase family. PriA subfamily.</text>
</comment>
<dbReference type="GO" id="GO:0043138">
    <property type="term" value="F:3'-5' DNA helicase activity"/>
    <property type="evidence" value="ECO:0007669"/>
    <property type="project" value="UniProtKB-EC"/>
</dbReference>
<keyword evidence="1 12" id="KW-0639">Primosome</keyword>
<dbReference type="Pfam" id="PF00271">
    <property type="entry name" value="Helicase_C"/>
    <property type="match status" value="1"/>
</dbReference>
<feature type="binding site" evidence="12">
    <location>
        <position position="478"/>
    </location>
    <ligand>
        <name>Zn(2+)</name>
        <dbReference type="ChEBI" id="CHEBI:29105"/>
        <label>2</label>
    </ligand>
</feature>
<dbReference type="SMART" id="SM00490">
    <property type="entry name" value="HELICc"/>
    <property type="match status" value="1"/>
</dbReference>
<dbReference type="InterPro" id="IPR005259">
    <property type="entry name" value="PriA"/>
</dbReference>
<dbReference type="Pfam" id="PF00270">
    <property type="entry name" value="DEAD"/>
    <property type="match status" value="1"/>
</dbReference>
<proteinExistence type="inferred from homology"/>
<dbReference type="GO" id="GO:0005524">
    <property type="term" value="F:ATP binding"/>
    <property type="evidence" value="ECO:0007669"/>
    <property type="project" value="UniProtKB-UniRule"/>
</dbReference>
<feature type="domain" description="Helicase ATP-binding" evidence="13">
    <location>
        <begin position="209"/>
        <end position="412"/>
    </location>
</feature>
<sequence>MYYYEIYVENNRGIYTYKSEEKYEIGQWCIVNFINRDKMGLVIAITEESKIQFDVSKIKRIKAAAPVLSIPNDIMQLIKWIRSYYISDYYNVIKAVYPGALKLNYSKRAIYQRDFLENECLIGEDNSENSLEEVKKFNEYMKKRKEVTVATLKKNFSGEIVEKAISEKVISVEKKVILNSKISKVEKKKSEIIEKEIILNDEQQKAVDTIKNSENQIFLLKGITGSGKTEIYINLIKEALKQGFGSIFLVPEISLTVQMIQRLEEEFCNEVAILHSKLTDKEKREEWTFIRNGEKKIVIGARSAIFAPVQNLKYIIVDEEHENTYKQENNPRYHVKNVAIKRAFLKNENLKKDDDPKKNKELGKNEELRENVGLKKEEIAKNKKIKVILGSATPSFETYYQAQQGDIELVELTKRYKNAKLPKFEIVDLNETVENFSEKLLDKISQTLQKNEQVILILNRKAFSNLLKCKDCGNIPTCPNCSISLNYYKYDNRLKCHYCGYEKRFNNTCDECGGHKMRQIGAGTEKIEEELAGLFPSARIVRVDSESIKTKQNYEKVYNDFKNHKYDIMLGTQIIAKGLHFSNVTLVGVINADIILNFPDFRASEKTFQLLTQASGRAGRGEKDGEVIIQTFNKENDVIKKTIESDYEGYYKNEMIMRKMLNYPPFGRIVILVISAAEENLVKEKAQILREEIIRNVNTVMELTSNDFISDAFKSPIYKINGKYRYQIFFKFERGKILKIKKIIKKCVGKFRETEKKVRVTIDVDPVNMM</sequence>
<feature type="binding site" evidence="12">
    <location>
        <position position="472"/>
    </location>
    <ligand>
        <name>Zn(2+)</name>
        <dbReference type="ChEBI" id="CHEBI:29105"/>
        <label>1</label>
    </ligand>
</feature>
<comment type="catalytic activity">
    <reaction evidence="11 12">
        <text>ATP + H2O = ADP + phosphate + H(+)</text>
        <dbReference type="Rhea" id="RHEA:13065"/>
        <dbReference type="ChEBI" id="CHEBI:15377"/>
        <dbReference type="ChEBI" id="CHEBI:15378"/>
        <dbReference type="ChEBI" id="CHEBI:30616"/>
        <dbReference type="ChEBI" id="CHEBI:43474"/>
        <dbReference type="ChEBI" id="CHEBI:456216"/>
        <dbReference type="EC" id="5.6.2.4"/>
    </reaction>
</comment>
<evidence type="ECO:0000256" key="3">
    <source>
        <dbReference type="ARBA" id="ARBA00022723"/>
    </source>
</evidence>
<protein>
    <recommendedName>
        <fullName evidence="12">Replication restart protein PriA</fullName>
    </recommendedName>
    <alternativeName>
        <fullName evidence="12">ATP-dependent DNA helicase PriA</fullName>
        <ecNumber evidence="12">5.6.2.4</ecNumber>
    </alternativeName>
    <alternativeName>
        <fullName evidence="12">DNA 3'-5' helicase PriA</fullName>
    </alternativeName>
</protein>
<evidence type="ECO:0000256" key="8">
    <source>
        <dbReference type="ARBA" id="ARBA00022840"/>
    </source>
</evidence>
<dbReference type="NCBIfam" id="TIGR00595">
    <property type="entry name" value="priA"/>
    <property type="match status" value="1"/>
</dbReference>
<dbReference type="GO" id="GO:0006270">
    <property type="term" value="P:DNA replication initiation"/>
    <property type="evidence" value="ECO:0007669"/>
    <property type="project" value="TreeGrafter"/>
</dbReference>
<dbReference type="InterPro" id="IPR014001">
    <property type="entry name" value="Helicase_ATP-bd"/>
</dbReference>
<feature type="binding site" evidence="12">
    <location>
        <position position="481"/>
    </location>
    <ligand>
        <name>Zn(2+)</name>
        <dbReference type="ChEBI" id="CHEBI:29105"/>
        <label>2</label>
    </ligand>
</feature>
<accession>A0A510KV44</accession>
<keyword evidence="3 12" id="KW-0479">Metal-binding</keyword>
<dbReference type="GO" id="GO:1990077">
    <property type="term" value="C:primosome complex"/>
    <property type="evidence" value="ECO:0007669"/>
    <property type="project" value="UniProtKB-UniRule"/>
</dbReference>
<dbReference type="CDD" id="cd17929">
    <property type="entry name" value="DEXHc_priA"/>
    <property type="match status" value="1"/>
</dbReference>
<evidence type="ECO:0000256" key="1">
    <source>
        <dbReference type="ARBA" id="ARBA00022515"/>
    </source>
</evidence>
<dbReference type="GO" id="GO:0006269">
    <property type="term" value="P:DNA replication, synthesis of primer"/>
    <property type="evidence" value="ECO:0007669"/>
    <property type="project" value="UniProtKB-KW"/>
</dbReference>
<gene>
    <name evidence="12" type="primary">priA</name>
    <name evidence="15" type="ORF">JMUB3936_0281</name>
</gene>
<dbReference type="GO" id="GO:0006310">
    <property type="term" value="P:DNA recombination"/>
    <property type="evidence" value="ECO:0007669"/>
    <property type="project" value="InterPro"/>
</dbReference>
<dbReference type="Proteomes" id="UP000321944">
    <property type="component" value="Chromosome"/>
</dbReference>
<comment type="catalytic activity">
    <reaction evidence="12">
        <text>Couples ATP hydrolysis with the unwinding of duplex DNA by translocating in the 3'-5' direction.</text>
        <dbReference type="EC" id="5.6.2.4"/>
    </reaction>
</comment>
<evidence type="ECO:0000256" key="12">
    <source>
        <dbReference type="HAMAP-Rule" id="MF_00983"/>
    </source>
</evidence>
<evidence type="ECO:0000313" key="16">
    <source>
        <dbReference type="Proteomes" id="UP000321944"/>
    </source>
</evidence>
<dbReference type="PROSITE" id="PS51194">
    <property type="entry name" value="HELICASE_CTER"/>
    <property type="match status" value="1"/>
</dbReference>
<dbReference type="GO" id="GO:0006302">
    <property type="term" value="P:double-strand break repair"/>
    <property type="evidence" value="ECO:0007669"/>
    <property type="project" value="InterPro"/>
</dbReference>
<evidence type="ECO:0000256" key="2">
    <source>
        <dbReference type="ARBA" id="ARBA00022705"/>
    </source>
</evidence>
<keyword evidence="7 12" id="KW-0862">Zinc</keyword>
<keyword evidence="6 12" id="KW-0347">Helicase</keyword>
<dbReference type="SMART" id="SM00487">
    <property type="entry name" value="DEXDc"/>
    <property type="match status" value="1"/>
</dbReference>
<feature type="binding site" evidence="12">
    <location>
        <position position="512"/>
    </location>
    <ligand>
        <name>Zn(2+)</name>
        <dbReference type="ChEBI" id="CHEBI:29105"/>
        <label>1</label>
    </ligand>
</feature>
<evidence type="ECO:0000256" key="10">
    <source>
        <dbReference type="ARBA" id="ARBA00023235"/>
    </source>
</evidence>
<dbReference type="GO" id="GO:0016887">
    <property type="term" value="F:ATP hydrolysis activity"/>
    <property type="evidence" value="ECO:0007669"/>
    <property type="project" value="RHEA"/>
</dbReference>
<feature type="binding site" evidence="12">
    <location>
        <position position="496"/>
    </location>
    <ligand>
        <name>Zn(2+)</name>
        <dbReference type="ChEBI" id="CHEBI:29105"/>
        <label>2</label>
    </ligand>
</feature>
<evidence type="ECO:0000256" key="7">
    <source>
        <dbReference type="ARBA" id="ARBA00022833"/>
    </source>
</evidence>
<dbReference type="CDD" id="cd18804">
    <property type="entry name" value="SF2_C_priA"/>
    <property type="match status" value="1"/>
</dbReference>
<keyword evidence="10 12" id="KW-0413">Isomerase</keyword>
<dbReference type="Gene3D" id="3.40.1440.60">
    <property type="entry name" value="PriA, 3(prime) DNA-binding domain"/>
    <property type="match status" value="1"/>
</dbReference>
<dbReference type="GO" id="GO:0003677">
    <property type="term" value="F:DNA binding"/>
    <property type="evidence" value="ECO:0007669"/>
    <property type="project" value="UniProtKB-UniRule"/>
</dbReference>
<evidence type="ECO:0000256" key="4">
    <source>
        <dbReference type="ARBA" id="ARBA00022741"/>
    </source>
</evidence>
<evidence type="ECO:0000256" key="5">
    <source>
        <dbReference type="ARBA" id="ARBA00022801"/>
    </source>
</evidence>
<dbReference type="EC" id="5.6.2.4" evidence="12"/>
<organism evidence="15 16">
    <name type="scientific">Leptotrichia wadei</name>
    <dbReference type="NCBI Taxonomy" id="157687"/>
    <lineage>
        <taxon>Bacteria</taxon>
        <taxon>Fusobacteriati</taxon>
        <taxon>Fusobacteriota</taxon>
        <taxon>Fusobacteriia</taxon>
        <taxon>Fusobacteriales</taxon>
        <taxon>Leptotrichiaceae</taxon>
        <taxon>Leptotrichia</taxon>
    </lineage>
</organism>
<evidence type="ECO:0000259" key="14">
    <source>
        <dbReference type="PROSITE" id="PS51194"/>
    </source>
</evidence>
<dbReference type="PROSITE" id="PS51192">
    <property type="entry name" value="HELICASE_ATP_BIND_1"/>
    <property type="match status" value="1"/>
</dbReference>
<dbReference type="AlphaFoldDB" id="A0A510KV44"/>
<feature type="domain" description="Helicase C-terminal" evidence="14">
    <location>
        <begin position="504"/>
        <end position="658"/>
    </location>
</feature>
<feature type="binding site" evidence="12">
    <location>
        <position position="509"/>
    </location>
    <ligand>
        <name>Zn(2+)</name>
        <dbReference type="ChEBI" id="CHEBI:29105"/>
        <label>1</label>
    </ligand>
</feature>
<evidence type="ECO:0000313" key="15">
    <source>
        <dbReference type="EMBL" id="BBM54003.1"/>
    </source>
</evidence>
<dbReference type="PANTHER" id="PTHR30580">
    <property type="entry name" value="PRIMOSOMAL PROTEIN N"/>
    <property type="match status" value="1"/>
</dbReference>
<keyword evidence="4 12" id="KW-0547">Nucleotide-binding</keyword>
<dbReference type="InterPro" id="IPR040498">
    <property type="entry name" value="PriA_CRR"/>
</dbReference>
<name>A0A510KV44_9FUSO</name>
<dbReference type="OrthoDB" id="9759544at2"/>
<dbReference type="Pfam" id="PF18074">
    <property type="entry name" value="PriA_C"/>
    <property type="match status" value="1"/>
</dbReference>
<dbReference type="InterPro" id="IPR041236">
    <property type="entry name" value="PriA_C"/>
</dbReference>
<dbReference type="PANTHER" id="PTHR30580:SF0">
    <property type="entry name" value="PRIMOSOMAL PROTEIN N"/>
    <property type="match status" value="1"/>
</dbReference>
<keyword evidence="2 12" id="KW-0235">DNA replication</keyword>
<keyword evidence="8 12" id="KW-0067">ATP-binding</keyword>
<dbReference type="SUPFAM" id="SSF52540">
    <property type="entry name" value="P-loop containing nucleoside triphosphate hydrolases"/>
    <property type="match status" value="1"/>
</dbReference>
<dbReference type="RefSeq" id="WP_147002856.1">
    <property type="nucleotide sequence ID" value="NZ_AP019841.1"/>
</dbReference>
<dbReference type="EMBL" id="AP019841">
    <property type="protein sequence ID" value="BBM54003.1"/>
    <property type="molecule type" value="Genomic_DNA"/>
</dbReference>
<dbReference type="FunFam" id="3.40.50.300:FF:000489">
    <property type="entry name" value="Primosome assembly protein PriA"/>
    <property type="match status" value="1"/>
</dbReference>
<comment type="cofactor">
    <cofactor evidence="12">
        <name>Zn(2+)</name>
        <dbReference type="ChEBI" id="CHEBI:29105"/>
    </cofactor>
    <text evidence="12">Binds 2 zinc ions per subunit.</text>
</comment>
<comment type="function">
    <text evidence="12">Initiates the restart of stalled replication forks, which reloads the replicative helicase on sites other than the origin of replication. Recognizes and binds to abandoned replication forks and remodels them to uncover a helicase loading site. Promotes assembly of the primosome at these replication forks.</text>
</comment>
<feature type="binding site" evidence="12">
    <location>
        <position position="499"/>
    </location>
    <ligand>
        <name>Zn(2+)</name>
        <dbReference type="ChEBI" id="CHEBI:29105"/>
        <label>2</label>
    </ligand>
</feature>
<dbReference type="GO" id="GO:0008270">
    <property type="term" value="F:zinc ion binding"/>
    <property type="evidence" value="ECO:0007669"/>
    <property type="project" value="UniProtKB-UniRule"/>
</dbReference>